<keyword evidence="5 13" id="KW-0444">Lipid biosynthesis</keyword>
<evidence type="ECO:0000256" key="13">
    <source>
        <dbReference type="HAMAP-Rule" id="MF_00409"/>
    </source>
</evidence>
<dbReference type="STRING" id="1305731.GCA_000934705_01459"/>
<dbReference type="UniPathway" id="UPA00359">
    <property type="reaction ID" value="UER00482"/>
</dbReference>
<dbReference type="OrthoDB" id="9766423at2"/>
<comment type="similarity">
    <text evidence="13">Belongs to the LpxK family.</text>
</comment>
<dbReference type="PANTHER" id="PTHR42724:SF1">
    <property type="entry name" value="TETRAACYLDISACCHARIDE 4'-KINASE, MITOCHONDRIAL-RELATED"/>
    <property type="match status" value="1"/>
</dbReference>
<evidence type="ECO:0000313" key="14">
    <source>
        <dbReference type="EMBL" id="KPQ30363.1"/>
    </source>
</evidence>
<protein>
    <recommendedName>
        <fullName evidence="4 13">Tetraacyldisaccharide 4'-kinase</fullName>
        <ecNumber evidence="3 13">2.7.1.130</ecNumber>
    </recommendedName>
    <alternativeName>
        <fullName evidence="12 13">Lipid A 4'-kinase</fullName>
    </alternativeName>
</protein>
<dbReference type="AlphaFoldDB" id="A0A0P8D3K7"/>
<evidence type="ECO:0000256" key="8">
    <source>
        <dbReference type="ARBA" id="ARBA00022741"/>
    </source>
</evidence>
<dbReference type="GO" id="GO:0005886">
    <property type="term" value="C:plasma membrane"/>
    <property type="evidence" value="ECO:0007669"/>
    <property type="project" value="TreeGrafter"/>
</dbReference>
<evidence type="ECO:0000256" key="6">
    <source>
        <dbReference type="ARBA" id="ARBA00022556"/>
    </source>
</evidence>
<comment type="function">
    <text evidence="1 13">Transfers the gamma-phosphate of ATP to the 4'-position of a tetraacyldisaccharide 1-phosphate intermediate (termed DS-1-P) to form tetraacyldisaccharide 1,4'-bis-phosphate (lipid IVA).</text>
</comment>
<evidence type="ECO:0000256" key="1">
    <source>
        <dbReference type="ARBA" id="ARBA00002274"/>
    </source>
</evidence>
<dbReference type="EC" id="2.7.1.130" evidence="3 13"/>
<dbReference type="NCBIfam" id="TIGR00682">
    <property type="entry name" value="lpxK"/>
    <property type="match status" value="1"/>
</dbReference>
<dbReference type="HAMAP" id="MF_00409">
    <property type="entry name" value="LpxK"/>
    <property type="match status" value="1"/>
</dbReference>
<sequence>MSGSLIDRLWYGQSKPLAILAPLAWLYRVVSESKRRKAWQARNEALPVPVVVVGNITVGGTGKSPLTARLVQRMQQAGWRPVILSRGYGGKSDHYPLLVTASTAVTASGDEPLMLALATGCPVVVDPDRCRGAHWALEQNLGDVLICDDGLQHYRLPRDIELAVFDARRGVGNGALIPVGPLREPTSRLATVDFVILNGAEFPQPGQSMGEFANIEHPDIHAMALRPSAVVNLNSGETLAPDALKGQSVRAVAGIGNPARFFDTLRALGAEVEEVALADHHRFRPEDLGSSPGEWLVMTAKDAVKCREFAPENAWVLTVEACLSEPFEQRFLERLSACSELLQQQNIGRTPHG</sequence>
<keyword evidence="10 13" id="KW-0067">ATP-binding</keyword>
<evidence type="ECO:0000256" key="3">
    <source>
        <dbReference type="ARBA" id="ARBA00012071"/>
    </source>
</evidence>
<reference evidence="14 15" key="1">
    <citation type="submission" date="2015-09" db="EMBL/GenBank/DDBJ databases">
        <title>Identification and resolution of microdiversity through metagenomic sequencing of parallel consortia.</title>
        <authorList>
            <person name="Nelson W.C."/>
            <person name="Romine M.F."/>
            <person name="Lindemann S.R."/>
        </authorList>
    </citation>
    <scope>NUCLEOTIDE SEQUENCE [LARGE SCALE GENOMIC DNA]</scope>
    <source>
        <strain evidence="14">HL-55</strain>
    </source>
</reference>
<name>A0A0P8D3K7_9GAMM</name>
<keyword evidence="11 13" id="KW-0443">Lipid metabolism</keyword>
<dbReference type="PANTHER" id="PTHR42724">
    <property type="entry name" value="TETRAACYLDISACCHARIDE 4'-KINASE"/>
    <property type="match status" value="1"/>
</dbReference>
<dbReference type="Proteomes" id="UP000050416">
    <property type="component" value="Unassembled WGS sequence"/>
</dbReference>
<evidence type="ECO:0000256" key="4">
    <source>
        <dbReference type="ARBA" id="ARBA00016436"/>
    </source>
</evidence>
<keyword evidence="9 13" id="KW-0418">Kinase</keyword>
<organism evidence="14 15">
    <name type="scientific">Marinobacter excellens HL-55</name>
    <dbReference type="NCBI Taxonomy" id="1305731"/>
    <lineage>
        <taxon>Bacteria</taxon>
        <taxon>Pseudomonadati</taxon>
        <taxon>Pseudomonadota</taxon>
        <taxon>Gammaproteobacteria</taxon>
        <taxon>Pseudomonadales</taxon>
        <taxon>Marinobacteraceae</taxon>
        <taxon>Marinobacter</taxon>
    </lineage>
</organism>
<evidence type="ECO:0000313" key="15">
    <source>
        <dbReference type="Proteomes" id="UP000050416"/>
    </source>
</evidence>
<keyword evidence="7 13" id="KW-0808">Transferase</keyword>
<comment type="caution">
    <text evidence="14">The sequence shown here is derived from an EMBL/GenBank/DDBJ whole genome shotgun (WGS) entry which is preliminary data.</text>
</comment>
<evidence type="ECO:0000256" key="11">
    <source>
        <dbReference type="ARBA" id="ARBA00023098"/>
    </source>
</evidence>
<evidence type="ECO:0000256" key="7">
    <source>
        <dbReference type="ARBA" id="ARBA00022679"/>
    </source>
</evidence>
<evidence type="ECO:0000256" key="9">
    <source>
        <dbReference type="ARBA" id="ARBA00022777"/>
    </source>
</evidence>
<accession>A0A0P8D3K7</accession>
<dbReference type="GO" id="GO:0009245">
    <property type="term" value="P:lipid A biosynthetic process"/>
    <property type="evidence" value="ECO:0007669"/>
    <property type="project" value="UniProtKB-UniRule"/>
</dbReference>
<evidence type="ECO:0000256" key="12">
    <source>
        <dbReference type="ARBA" id="ARBA00029757"/>
    </source>
</evidence>
<dbReference type="InterPro" id="IPR027417">
    <property type="entry name" value="P-loop_NTPase"/>
</dbReference>
<comment type="catalytic activity">
    <reaction evidence="13">
        <text>a lipid A disaccharide + ATP = a lipid IVA + ADP + H(+)</text>
        <dbReference type="Rhea" id="RHEA:67840"/>
        <dbReference type="ChEBI" id="CHEBI:15378"/>
        <dbReference type="ChEBI" id="CHEBI:30616"/>
        <dbReference type="ChEBI" id="CHEBI:176343"/>
        <dbReference type="ChEBI" id="CHEBI:176425"/>
        <dbReference type="ChEBI" id="CHEBI:456216"/>
        <dbReference type="EC" id="2.7.1.130"/>
    </reaction>
</comment>
<dbReference type="PATRIC" id="fig|1305731.5.peg.3204"/>
<gene>
    <name evidence="13 14" type="primary">lpxK</name>
    <name evidence="14" type="ORF">HLUCCX14_02060</name>
</gene>
<comment type="pathway">
    <text evidence="2 13">Glycolipid biosynthesis; lipid IV(A) biosynthesis; lipid IV(A) from (3R)-3-hydroxytetradecanoyl-[acyl-carrier-protein] and UDP-N-acetyl-alpha-D-glucosamine: step 6/6.</text>
</comment>
<proteinExistence type="inferred from homology"/>
<dbReference type="SUPFAM" id="SSF52540">
    <property type="entry name" value="P-loop containing nucleoside triphosphate hydrolases"/>
    <property type="match status" value="1"/>
</dbReference>
<evidence type="ECO:0000256" key="5">
    <source>
        <dbReference type="ARBA" id="ARBA00022516"/>
    </source>
</evidence>
<keyword evidence="6 13" id="KW-0441">Lipid A biosynthesis</keyword>
<comment type="caution">
    <text evidence="13">Lacks conserved residue(s) required for the propagation of feature annotation.</text>
</comment>
<dbReference type="GO" id="GO:0005524">
    <property type="term" value="F:ATP binding"/>
    <property type="evidence" value="ECO:0007669"/>
    <property type="project" value="UniProtKB-UniRule"/>
</dbReference>
<dbReference type="Pfam" id="PF02606">
    <property type="entry name" value="LpxK"/>
    <property type="match status" value="1"/>
</dbReference>
<dbReference type="EMBL" id="LJZQ01000002">
    <property type="protein sequence ID" value="KPQ30363.1"/>
    <property type="molecule type" value="Genomic_DNA"/>
</dbReference>
<evidence type="ECO:0000256" key="10">
    <source>
        <dbReference type="ARBA" id="ARBA00022840"/>
    </source>
</evidence>
<keyword evidence="8 13" id="KW-0547">Nucleotide-binding</keyword>
<dbReference type="InterPro" id="IPR003758">
    <property type="entry name" value="LpxK"/>
</dbReference>
<dbReference type="GO" id="GO:0009244">
    <property type="term" value="P:lipopolysaccharide core region biosynthetic process"/>
    <property type="evidence" value="ECO:0007669"/>
    <property type="project" value="TreeGrafter"/>
</dbReference>
<evidence type="ECO:0000256" key="2">
    <source>
        <dbReference type="ARBA" id="ARBA00004870"/>
    </source>
</evidence>
<dbReference type="GO" id="GO:0009029">
    <property type="term" value="F:lipid-A 4'-kinase activity"/>
    <property type="evidence" value="ECO:0007669"/>
    <property type="project" value="UniProtKB-UniRule"/>
</dbReference>